<dbReference type="CDD" id="cd06960">
    <property type="entry name" value="NR_DBD_HNF4A"/>
    <property type="match status" value="1"/>
</dbReference>
<dbReference type="InterPro" id="IPR049636">
    <property type="entry name" value="HNF4-like_DBD"/>
</dbReference>
<keyword evidence="8 11" id="KW-0804">Transcription</keyword>
<feature type="region of interest" description="Disordered" evidence="12">
    <location>
        <begin position="107"/>
        <end position="133"/>
    </location>
</feature>
<evidence type="ECO:0000256" key="2">
    <source>
        <dbReference type="ARBA" id="ARBA00005993"/>
    </source>
</evidence>
<evidence type="ECO:0000313" key="15">
    <source>
        <dbReference type="EMBL" id="PAV79487.1"/>
    </source>
</evidence>
<dbReference type="GO" id="GO:0003700">
    <property type="term" value="F:DNA-binding transcription factor activity"/>
    <property type="evidence" value="ECO:0007669"/>
    <property type="project" value="InterPro"/>
</dbReference>
<name>A0A2A2L044_9BILA</name>
<accession>A0A2A2L044</accession>
<reference evidence="15 16" key="1">
    <citation type="journal article" date="2017" name="Curr. Biol.">
        <title>Genome architecture and evolution of a unichromosomal asexual nematode.</title>
        <authorList>
            <person name="Fradin H."/>
            <person name="Zegar C."/>
            <person name="Gutwein M."/>
            <person name="Lucas J."/>
            <person name="Kovtun M."/>
            <person name="Corcoran D."/>
            <person name="Baugh L.R."/>
            <person name="Kiontke K."/>
            <person name="Gunsalus K."/>
            <person name="Fitch D.H."/>
            <person name="Piano F."/>
        </authorList>
    </citation>
    <scope>NUCLEOTIDE SEQUENCE [LARGE SCALE GENOMIC DNA]</scope>
    <source>
        <strain evidence="15">PF1309</strain>
    </source>
</reference>
<evidence type="ECO:0000256" key="4">
    <source>
        <dbReference type="ARBA" id="ARBA00022771"/>
    </source>
</evidence>
<keyword evidence="6 11" id="KW-0805">Transcription regulation</keyword>
<evidence type="ECO:0000256" key="5">
    <source>
        <dbReference type="ARBA" id="ARBA00022833"/>
    </source>
</evidence>
<keyword evidence="10 11" id="KW-0539">Nucleus</keyword>
<comment type="similarity">
    <text evidence="2 11">Belongs to the nuclear hormone receptor family.</text>
</comment>
<dbReference type="FunFam" id="3.30.50.10:FF:000030">
    <property type="entry name" value="Nuclear Hormone Receptor family"/>
    <property type="match status" value="1"/>
</dbReference>
<evidence type="ECO:0008006" key="17">
    <source>
        <dbReference type="Google" id="ProtNLM"/>
    </source>
</evidence>
<sequence>MDSEASNSENFESNRGVQRNRDNNVDKSCMVCSAPTSGFHFGSFACAACSAFFRRTIVEKRKYVCRKDNNCPIDQQHRCYCRACRLKKCLDKGLDPNAVQPHRDAIGAKQLTMSQKSEPNRNNSEEKKNEKERDTVITVTQNDERLVPVIVVKPRTDKQIIEDQLNSILARQERSEELKKSESNKAAIEQLIAFSKTAVIECNNKQSTLDRNISPIESQNSVLSSDNAQNIPETSNSIEASTSSESSPMIINDKKTYDRTQNVIEMMVDAYQAMCERRRLIYCPRSLKDLLSGTQPVPRSCKWGERFSAEQMRIEVAFMVEFINSIHPFAKFSLNDRIELFRNIALACVMLEKHYLTMKLGGISQNRLYHQDHSYSDLNDEDALVPKHDVSCDMDTLRKLFLEPTRSSLKLIASSMEQNQMTDVEFCALAAVMLFDPTIRSLDASSKKLVMAARDKVYADWFSYYANRGIPVDVASEKVGNTMLLLPAIQSTVERSHENFTIIRVFDLLNYDKILDEVV</sequence>
<evidence type="ECO:0000256" key="8">
    <source>
        <dbReference type="ARBA" id="ARBA00023163"/>
    </source>
</evidence>
<dbReference type="InterPro" id="IPR001628">
    <property type="entry name" value="Znf_hrmn_rcpt"/>
</dbReference>
<dbReference type="AlphaFoldDB" id="A0A2A2L044"/>
<protein>
    <recommendedName>
        <fullName evidence="17">Nuclear receptor domain-containing protein</fullName>
    </recommendedName>
</protein>
<dbReference type="OrthoDB" id="5807088at2759"/>
<dbReference type="Gene3D" id="3.30.50.10">
    <property type="entry name" value="Erythroid Transcription Factor GATA-1, subunit A"/>
    <property type="match status" value="1"/>
</dbReference>
<dbReference type="EMBL" id="LIAE01007412">
    <property type="protein sequence ID" value="PAV79487.1"/>
    <property type="molecule type" value="Genomic_DNA"/>
</dbReference>
<feature type="compositionally biased region" description="Low complexity" evidence="12">
    <location>
        <begin position="233"/>
        <end position="247"/>
    </location>
</feature>
<evidence type="ECO:0000256" key="12">
    <source>
        <dbReference type="SAM" id="MobiDB-lite"/>
    </source>
</evidence>
<dbReference type="PROSITE" id="PS51843">
    <property type="entry name" value="NR_LBD"/>
    <property type="match status" value="1"/>
</dbReference>
<keyword evidence="3 11" id="KW-0479">Metal-binding</keyword>
<evidence type="ECO:0000259" key="14">
    <source>
        <dbReference type="PROSITE" id="PS51843"/>
    </source>
</evidence>
<dbReference type="SUPFAM" id="SSF57716">
    <property type="entry name" value="Glucocorticoid receptor-like (DNA-binding domain)"/>
    <property type="match status" value="1"/>
</dbReference>
<dbReference type="PROSITE" id="PS51030">
    <property type="entry name" value="NUCLEAR_REC_DBD_2"/>
    <property type="match status" value="1"/>
</dbReference>
<dbReference type="Pfam" id="PF00105">
    <property type="entry name" value="zf-C4"/>
    <property type="match status" value="1"/>
</dbReference>
<dbReference type="PROSITE" id="PS00031">
    <property type="entry name" value="NUCLEAR_REC_DBD_1"/>
    <property type="match status" value="1"/>
</dbReference>
<dbReference type="InterPro" id="IPR035500">
    <property type="entry name" value="NHR-like_dom_sf"/>
</dbReference>
<evidence type="ECO:0000256" key="6">
    <source>
        <dbReference type="ARBA" id="ARBA00023015"/>
    </source>
</evidence>
<evidence type="ECO:0000256" key="7">
    <source>
        <dbReference type="ARBA" id="ARBA00023125"/>
    </source>
</evidence>
<dbReference type="Pfam" id="PF00104">
    <property type="entry name" value="Hormone_recep"/>
    <property type="match status" value="1"/>
</dbReference>
<keyword evidence="5 11" id="KW-0862">Zinc</keyword>
<dbReference type="InterPro" id="IPR050274">
    <property type="entry name" value="Nuclear_hormone_rcpt_NR2"/>
</dbReference>
<dbReference type="SMART" id="SM00399">
    <property type="entry name" value="ZnF_C4"/>
    <property type="match status" value="1"/>
</dbReference>
<feature type="region of interest" description="Disordered" evidence="12">
    <location>
        <begin position="219"/>
        <end position="250"/>
    </location>
</feature>
<evidence type="ECO:0000256" key="9">
    <source>
        <dbReference type="ARBA" id="ARBA00023170"/>
    </source>
</evidence>
<keyword evidence="7 11" id="KW-0238">DNA-binding</keyword>
<dbReference type="SMART" id="SM00430">
    <property type="entry name" value="HOLI"/>
    <property type="match status" value="1"/>
</dbReference>
<dbReference type="PRINTS" id="PR00047">
    <property type="entry name" value="STROIDFINGER"/>
</dbReference>
<organism evidence="15 16">
    <name type="scientific">Diploscapter pachys</name>
    <dbReference type="NCBI Taxonomy" id="2018661"/>
    <lineage>
        <taxon>Eukaryota</taxon>
        <taxon>Metazoa</taxon>
        <taxon>Ecdysozoa</taxon>
        <taxon>Nematoda</taxon>
        <taxon>Chromadorea</taxon>
        <taxon>Rhabditida</taxon>
        <taxon>Rhabditina</taxon>
        <taxon>Rhabditomorpha</taxon>
        <taxon>Rhabditoidea</taxon>
        <taxon>Rhabditidae</taxon>
        <taxon>Diploscapter</taxon>
    </lineage>
</organism>
<dbReference type="InterPro" id="IPR013088">
    <property type="entry name" value="Znf_NHR/GATA"/>
</dbReference>
<evidence type="ECO:0000256" key="11">
    <source>
        <dbReference type="RuleBase" id="RU004334"/>
    </source>
</evidence>
<dbReference type="SUPFAM" id="SSF48508">
    <property type="entry name" value="Nuclear receptor ligand-binding domain"/>
    <property type="match status" value="1"/>
</dbReference>
<dbReference type="PANTHER" id="PTHR24083">
    <property type="entry name" value="NUCLEAR HORMONE RECEPTOR"/>
    <property type="match status" value="1"/>
</dbReference>
<evidence type="ECO:0000256" key="1">
    <source>
        <dbReference type="ARBA" id="ARBA00004123"/>
    </source>
</evidence>
<keyword evidence="9 11" id="KW-0675">Receptor</keyword>
<gene>
    <name evidence="15" type="ORF">WR25_09239</name>
</gene>
<feature type="domain" description="NR LBD" evidence="14">
    <location>
        <begin position="259"/>
        <end position="519"/>
    </location>
</feature>
<proteinExistence type="inferred from homology"/>
<evidence type="ECO:0000313" key="16">
    <source>
        <dbReference type="Proteomes" id="UP000218231"/>
    </source>
</evidence>
<evidence type="ECO:0000259" key="13">
    <source>
        <dbReference type="PROSITE" id="PS51030"/>
    </source>
</evidence>
<comment type="subcellular location">
    <subcellularLocation>
        <location evidence="1 11">Nucleus</location>
    </subcellularLocation>
</comment>
<dbReference type="InterPro" id="IPR000536">
    <property type="entry name" value="Nucl_hrmn_rcpt_lig-bd"/>
</dbReference>
<dbReference type="GO" id="GO:0008270">
    <property type="term" value="F:zinc ion binding"/>
    <property type="evidence" value="ECO:0007669"/>
    <property type="project" value="UniProtKB-KW"/>
</dbReference>
<keyword evidence="4 11" id="KW-0863">Zinc-finger</keyword>
<feature type="compositionally biased region" description="Polar residues" evidence="12">
    <location>
        <begin position="219"/>
        <end position="232"/>
    </location>
</feature>
<dbReference type="Proteomes" id="UP000218231">
    <property type="component" value="Unassembled WGS sequence"/>
</dbReference>
<comment type="caution">
    <text evidence="15">The sequence shown here is derived from an EMBL/GenBank/DDBJ whole genome shotgun (WGS) entry which is preliminary data.</text>
</comment>
<evidence type="ECO:0000256" key="3">
    <source>
        <dbReference type="ARBA" id="ARBA00022723"/>
    </source>
</evidence>
<dbReference type="STRING" id="2018661.A0A2A2L044"/>
<dbReference type="GO" id="GO:0005634">
    <property type="term" value="C:nucleus"/>
    <property type="evidence" value="ECO:0007669"/>
    <property type="project" value="UniProtKB-SubCell"/>
</dbReference>
<dbReference type="GO" id="GO:0000978">
    <property type="term" value="F:RNA polymerase II cis-regulatory region sequence-specific DNA binding"/>
    <property type="evidence" value="ECO:0007669"/>
    <property type="project" value="InterPro"/>
</dbReference>
<evidence type="ECO:0000256" key="10">
    <source>
        <dbReference type="ARBA" id="ARBA00023242"/>
    </source>
</evidence>
<feature type="compositionally biased region" description="Basic and acidic residues" evidence="12">
    <location>
        <begin position="123"/>
        <end position="133"/>
    </location>
</feature>
<feature type="domain" description="Nuclear receptor" evidence="13">
    <location>
        <begin position="26"/>
        <end position="101"/>
    </location>
</feature>
<dbReference type="Gene3D" id="1.10.565.10">
    <property type="entry name" value="Retinoid X Receptor"/>
    <property type="match status" value="1"/>
</dbReference>
<keyword evidence="16" id="KW-1185">Reference proteome</keyword>